<feature type="chain" id="PRO_5046593793" description="DUF4369 domain-containing protein" evidence="1">
    <location>
        <begin position="20"/>
        <end position="207"/>
    </location>
</feature>
<protein>
    <recommendedName>
        <fullName evidence="4">DUF4369 domain-containing protein</fullName>
    </recommendedName>
</protein>
<keyword evidence="3" id="KW-1185">Reference proteome</keyword>
<comment type="caution">
    <text evidence="2">The sequence shown here is derived from an EMBL/GenBank/DDBJ whole genome shotgun (WGS) entry which is preliminary data.</text>
</comment>
<evidence type="ECO:0000256" key="1">
    <source>
        <dbReference type="SAM" id="SignalP"/>
    </source>
</evidence>
<dbReference type="RefSeq" id="WP_371568647.1">
    <property type="nucleotide sequence ID" value="NZ_JASMRN010000003.1"/>
</dbReference>
<evidence type="ECO:0008006" key="4">
    <source>
        <dbReference type="Google" id="ProtNLM"/>
    </source>
</evidence>
<evidence type="ECO:0000313" key="2">
    <source>
        <dbReference type="EMBL" id="MEZ7514657.1"/>
    </source>
</evidence>
<dbReference type="Proteomes" id="UP001568894">
    <property type="component" value="Unassembled WGS sequence"/>
</dbReference>
<gene>
    <name evidence="2" type="ORF">QO192_05085</name>
</gene>
<organism evidence="2 3">
    <name type="scientific">Flavobacterium frigidarium</name>
    <dbReference type="NCBI Taxonomy" id="99286"/>
    <lineage>
        <taxon>Bacteria</taxon>
        <taxon>Pseudomonadati</taxon>
        <taxon>Bacteroidota</taxon>
        <taxon>Flavobacteriia</taxon>
        <taxon>Flavobacteriales</taxon>
        <taxon>Flavobacteriaceae</taxon>
        <taxon>Flavobacterium</taxon>
    </lineage>
</organism>
<evidence type="ECO:0000313" key="3">
    <source>
        <dbReference type="Proteomes" id="UP001568894"/>
    </source>
</evidence>
<name>A0ABV4KAH8_9FLAO</name>
<keyword evidence="1" id="KW-0732">Signal</keyword>
<feature type="signal peptide" evidence="1">
    <location>
        <begin position="1"/>
        <end position="19"/>
    </location>
</feature>
<accession>A0ABV4KAH8</accession>
<dbReference type="EMBL" id="JASMRN010000003">
    <property type="protein sequence ID" value="MEZ7514657.1"/>
    <property type="molecule type" value="Genomic_DNA"/>
</dbReference>
<reference evidence="2 3" key="1">
    <citation type="submission" date="2023-05" db="EMBL/GenBank/DDBJ databases">
        <title>Adaptations of aquatic viruses from atmosphere-close ecosystems of the Central Arctic Ocean.</title>
        <authorList>
            <person name="Rahlff J."/>
            <person name="Holmfeldt K."/>
        </authorList>
    </citation>
    <scope>NUCLEOTIDE SEQUENCE [LARGE SCALE GENOMIC DNA]</scope>
    <source>
        <strain evidence="2 3">Arc14</strain>
    </source>
</reference>
<proteinExistence type="predicted"/>
<sequence length="207" mass="23406">MIKTFLTLIIALLTTTIFANEIEATVVFENMTNKELTSGQFINISTNHKIDVNNPESFKITLPEKGKYIFTFTSEDFNVYTIYPAKMSSNKNVITVRLTNKLDVNSTMKVSSSSKNLDLKTTNEEIENLISKGSVNFILHGIDNTVPEDYLAFKDKYGISAIKENCVIDPLSYKNATMNNKIISQYLTSKYGTEWLNDLQVKPFGIK</sequence>